<dbReference type="EMBL" id="RXIC02000019">
    <property type="protein sequence ID" value="KAB1225624.1"/>
    <property type="molecule type" value="Genomic_DNA"/>
</dbReference>
<dbReference type="PANTHER" id="PTHR47186">
    <property type="entry name" value="LEUCINE-RICH REPEAT-CONTAINING PROTEIN 57"/>
    <property type="match status" value="1"/>
</dbReference>
<evidence type="ECO:0000313" key="1">
    <source>
        <dbReference type="EMBL" id="KAB1225624.1"/>
    </source>
</evidence>
<dbReference type="OrthoDB" id="1901675at2759"/>
<evidence type="ECO:0000313" key="2">
    <source>
        <dbReference type="Proteomes" id="UP000516437"/>
    </source>
</evidence>
<gene>
    <name evidence="1" type="ORF">CJ030_MR1G028356</name>
</gene>
<reference evidence="1 2" key="1">
    <citation type="journal article" date="2019" name="Plant Biotechnol. J.">
        <title>The red bayberry genome and genetic basis of sex determination.</title>
        <authorList>
            <person name="Jia H.M."/>
            <person name="Jia H.J."/>
            <person name="Cai Q.L."/>
            <person name="Wang Y."/>
            <person name="Zhao H.B."/>
            <person name="Yang W.F."/>
            <person name="Wang G.Y."/>
            <person name="Li Y.H."/>
            <person name="Zhan D.L."/>
            <person name="Shen Y.T."/>
            <person name="Niu Q.F."/>
            <person name="Chang L."/>
            <person name="Qiu J."/>
            <person name="Zhao L."/>
            <person name="Xie H.B."/>
            <person name="Fu W.Y."/>
            <person name="Jin J."/>
            <person name="Li X.W."/>
            <person name="Jiao Y."/>
            <person name="Zhou C.C."/>
            <person name="Tu T."/>
            <person name="Chai C.Y."/>
            <person name="Gao J.L."/>
            <person name="Fan L.J."/>
            <person name="van de Weg E."/>
            <person name="Wang J.Y."/>
            <person name="Gao Z.S."/>
        </authorList>
    </citation>
    <scope>NUCLEOTIDE SEQUENCE [LARGE SCALE GENOMIC DNA]</scope>
    <source>
        <tissue evidence="1">Leaves</tissue>
    </source>
</reference>
<dbReference type="AlphaFoldDB" id="A0A6A1WKD9"/>
<accession>A0A6A1WKD9</accession>
<dbReference type="Gene3D" id="3.80.10.10">
    <property type="entry name" value="Ribonuclease Inhibitor"/>
    <property type="match status" value="1"/>
</dbReference>
<dbReference type="PANTHER" id="PTHR47186:SF3">
    <property type="entry name" value="OS09G0267800 PROTEIN"/>
    <property type="match status" value="1"/>
</dbReference>
<proteinExistence type="predicted"/>
<comment type="caution">
    <text evidence="1">The sequence shown here is derived from an EMBL/GenBank/DDBJ whole genome shotgun (WGS) entry which is preliminary data.</text>
</comment>
<dbReference type="InterPro" id="IPR032675">
    <property type="entry name" value="LRR_dom_sf"/>
</dbReference>
<organism evidence="1 2">
    <name type="scientific">Morella rubra</name>
    <name type="common">Chinese bayberry</name>
    <dbReference type="NCBI Taxonomy" id="262757"/>
    <lineage>
        <taxon>Eukaryota</taxon>
        <taxon>Viridiplantae</taxon>
        <taxon>Streptophyta</taxon>
        <taxon>Embryophyta</taxon>
        <taxon>Tracheophyta</taxon>
        <taxon>Spermatophyta</taxon>
        <taxon>Magnoliopsida</taxon>
        <taxon>eudicotyledons</taxon>
        <taxon>Gunneridae</taxon>
        <taxon>Pentapetalae</taxon>
        <taxon>rosids</taxon>
        <taxon>fabids</taxon>
        <taxon>Fagales</taxon>
        <taxon>Myricaceae</taxon>
        <taxon>Morella</taxon>
    </lineage>
</organism>
<evidence type="ECO:0008006" key="3">
    <source>
        <dbReference type="Google" id="ProtNLM"/>
    </source>
</evidence>
<name>A0A6A1WKD9_9ROSI</name>
<dbReference type="SUPFAM" id="SSF52058">
    <property type="entry name" value="L domain-like"/>
    <property type="match status" value="1"/>
</dbReference>
<protein>
    <recommendedName>
        <fullName evidence="3">TMV resistance protein N</fullName>
    </recommendedName>
</protein>
<sequence length="320" mass="35965">MLILEECTNLVELHESIEHLQELVFLNLKGCTDLRYLPSNISTLKSLERLNLSGCLNVDKLPEKLGNMMASKELSSSSSPLKNSKSFLRIPKTFLRAPVLGFRPLGRLILKLAVLFLQGCSKLVEIQGLVLDSNSSINLHGCDNLSSDFKASLLQSTRCNREVSSLGMRFQIGLSIKNWIFNFLTFAFSFRGKDLHDICGVYSCKAFDPWGPTFNVIIHNKTRGYSEAFLPAGLVFLPINDSEDMFLFRWQVVRNKMVVRRLSGLKFVEIIRNGDEIEVSFVLGIGTEAKKCGVHLVVDEPKVVDIHASADQQYVIDDTF</sequence>
<dbReference type="Proteomes" id="UP000516437">
    <property type="component" value="Chromosome 1"/>
</dbReference>
<keyword evidence="2" id="KW-1185">Reference proteome</keyword>